<keyword evidence="1" id="KW-0802">TPR repeat</keyword>
<dbReference type="InterPro" id="IPR011990">
    <property type="entry name" value="TPR-like_helical_dom_sf"/>
</dbReference>
<sequence>MSDTVTTNTSKALYRFLCKTIVGTKRHVNTMRLLHTIRDSVVVSCDESSLKYVYTYNMSLWCAQYAQFFPLNSTRKSNKHQYKLYNSCLCILLQNIYHDAVSGWLMLASFFCKAKQYRKALHIVMYSITKCTPEKLCRFMDMSDIHHQLLKLKSFQKKSIVQLWKIIYVDVLHFQRTSALIPDELQMDEELRYGSFYFPSYYAYFLKFLCHYHQNNTIQCHNCIKDLKSIITANYFINDSDEAEAYNLLGITLQMIGDIVSARQAFMQSFELCPVDRCNAAGKRLSLMNSNLL</sequence>
<evidence type="ECO:0000256" key="1">
    <source>
        <dbReference type="PROSITE-ProRule" id="PRU00339"/>
    </source>
</evidence>
<organism evidence="2 3">
    <name type="scientific">Mytilus coruscus</name>
    <name type="common">Sea mussel</name>
    <dbReference type="NCBI Taxonomy" id="42192"/>
    <lineage>
        <taxon>Eukaryota</taxon>
        <taxon>Metazoa</taxon>
        <taxon>Spiralia</taxon>
        <taxon>Lophotrochozoa</taxon>
        <taxon>Mollusca</taxon>
        <taxon>Bivalvia</taxon>
        <taxon>Autobranchia</taxon>
        <taxon>Pteriomorphia</taxon>
        <taxon>Mytilida</taxon>
        <taxon>Mytiloidea</taxon>
        <taxon>Mytilidae</taxon>
        <taxon>Mytilinae</taxon>
        <taxon>Mytilus</taxon>
    </lineage>
</organism>
<protein>
    <submittedName>
        <fullName evidence="2">Uncharacterized protein</fullName>
    </submittedName>
</protein>
<evidence type="ECO:0000313" key="2">
    <source>
        <dbReference type="EMBL" id="CAC5422842.1"/>
    </source>
</evidence>
<dbReference type="InterPro" id="IPR019734">
    <property type="entry name" value="TPR_rpt"/>
</dbReference>
<reference evidence="2 3" key="1">
    <citation type="submission" date="2020-06" db="EMBL/GenBank/DDBJ databases">
        <authorList>
            <person name="Li R."/>
            <person name="Bekaert M."/>
        </authorList>
    </citation>
    <scope>NUCLEOTIDE SEQUENCE [LARGE SCALE GENOMIC DNA]</scope>
    <source>
        <strain evidence="3">wild</strain>
    </source>
</reference>
<accession>A0A6J8ET26</accession>
<evidence type="ECO:0000313" key="3">
    <source>
        <dbReference type="Proteomes" id="UP000507470"/>
    </source>
</evidence>
<dbReference type="OrthoDB" id="6189751at2759"/>
<dbReference type="SUPFAM" id="SSF48452">
    <property type="entry name" value="TPR-like"/>
    <property type="match status" value="1"/>
</dbReference>
<dbReference type="EMBL" id="CACVKT020009701">
    <property type="protein sequence ID" value="CAC5422842.1"/>
    <property type="molecule type" value="Genomic_DNA"/>
</dbReference>
<gene>
    <name evidence="2" type="ORF">MCOR_54863</name>
</gene>
<dbReference type="Proteomes" id="UP000507470">
    <property type="component" value="Unassembled WGS sequence"/>
</dbReference>
<keyword evidence="3" id="KW-1185">Reference proteome</keyword>
<proteinExistence type="predicted"/>
<feature type="repeat" description="TPR" evidence="1">
    <location>
        <begin position="243"/>
        <end position="276"/>
    </location>
</feature>
<name>A0A6J8ET26_MYTCO</name>
<dbReference type="PROSITE" id="PS50005">
    <property type="entry name" value="TPR"/>
    <property type="match status" value="1"/>
</dbReference>
<dbReference type="AlphaFoldDB" id="A0A6J8ET26"/>